<protein>
    <submittedName>
        <fullName evidence="1">Uncharacterized protein</fullName>
    </submittedName>
</protein>
<sequence length="85" mass="9819">YGLEKHNGVTSFSENVLIAYFQELAEKIKSSILWRHYSIIKTVNRKDIGIGKKSKTFSPEEIRTFIDERPDNQFLPQGSSPRFVS</sequence>
<dbReference type="Proteomes" id="UP001162162">
    <property type="component" value="Unassembled WGS sequence"/>
</dbReference>
<gene>
    <name evidence="1" type="ORF">NQ318_005108</name>
</gene>
<evidence type="ECO:0000313" key="2">
    <source>
        <dbReference type="Proteomes" id="UP001162162"/>
    </source>
</evidence>
<proteinExistence type="predicted"/>
<evidence type="ECO:0000313" key="1">
    <source>
        <dbReference type="EMBL" id="KAJ8949546.1"/>
    </source>
</evidence>
<keyword evidence="2" id="KW-1185">Reference proteome</keyword>
<feature type="non-terminal residue" evidence="1">
    <location>
        <position position="1"/>
    </location>
</feature>
<comment type="caution">
    <text evidence="1">The sequence shown here is derived from an EMBL/GenBank/DDBJ whole genome shotgun (WGS) entry which is preliminary data.</text>
</comment>
<accession>A0AAV8YCZ8</accession>
<name>A0AAV8YCZ8_9CUCU</name>
<dbReference type="EMBL" id="JAPWTK010000116">
    <property type="protein sequence ID" value="KAJ8949546.1"/>
    <property type="molecule type" value="Genomic_DNA"/>
</dbReference>
<organism evidence="1 2">
    <name type="scientific">Aromia moschata</name>
    <dbReference type="NCBI Taxonomy" id="1265417"/>
    <lineage>
        <taxon>Eukaryota</taxon>
        <taxon>Metazoa</taxon>
        <taxon>Ecdysozoa</taxon>
        <taxon>Arthropoda</taxon>
        <taxon>Hexapoda</taxon>
        <taxon>Insecta</taxon>
        <taxon>Pterygota</taxon>
        <taxon>Neoptera</taxon>
        <taxon>Endopterygota</taxon>
        <taxon>Coleoptera</taxon>
        <taxon>Polyphaga</taxon>
        <taxon>Cucujiformia</taxon>
        <taxon>Chrysomeloidea</taxon>
        <taxon>Cerambycidae</taxon>
        <taxon>Cerambycinae</taxon>
        <taxon>Callichromatini</taxon>
        <taxon>Aromia</taxon>
    </lineage>
</organism>
<reference evidence="1" key="1">
    <citation type="journal article" date="2023" name="Insect Mol. Biol.">
        <title>Genome sequencing provides insights into the evolution of gene families encoding plant cell wall-degrading enzymes in longhorned beetles.</title>
        <authorList>
            <person name="Shin N.R."/>
            <person name="Okamura Y."/>
            <person name="Kirsch R."/>
            <person name="Pauchet Y."/>
        </authorList>
    </citation>
    <scope>NUCLEOTIDE SEQUENCE</scope>
    <source>
        <strain evidence="1">AMC_N1</strain>
    </source>
</reference>
<dbReference type="AlphaFoldDB" id="A0AAV8YCZ8"/>